<comment type="caution">
    <text evidence="13">The sequence shown here is derived from an EMBL/GenBank/DDBJ whole genome shotgun (WGS) entry which is preliminary data.</text>
</comment>
<dbReference type="GO" id="GO:0003994">
    <property type="term" value="F:aconitate hydratase activity"/>
    <property type="evidence" value="ECO:0007669"/>
    <property type="project" value="UniProtKB-EC"/>
</dbReference>
<accession>A0AAV2HYW1</accession>
<dbReference type="Gene3D" id="3.20.19.10">
    <property type="entry name" value="Aconitase, domain 4"/>
    <property type="match status" value="1"/>
</dbReference>
<evidence type="ECO:0000256" key="10">
    <source>
        <dbReference type="RuleBase" id="RU361275"/>
    </source>
</evidence>
<protein>
    <recommendedName>
        <fullName evidence="3">aconitate hydratase</fullName>
        <ecNumber evidence="3">4.2.1.3</ecNumber>
    </recommendedName>
</protein>
<name>A0AAV2HYW1_LYMST</name>
<dbReference type="InterPro" id="IPR006249">
    <property type="entry name" value="Aconitase/IRP2"/>
</dbReference>
<dbReference type="InterPro" id="IPR015931">
    <property type="entry name" value="Acnase/IPM_dHydase_lsu_aba_1/3"/>
</dbReference>
<dbReference type="PANTHER" id="PTHR11670">
    <property type="entry name" value="ACONITASE/IRON-RESPONSIVE ELEMENT FAMILY MEMBER"/>
    <property type="match status" value="1"/>
</dbReference>
<dbReference type="NCBIfam" id="NF009520">
    <property type="entry name" value="PRK12881.1"/>
    <property type="match status" value="1"/>
</dbReference>
<evidence type="ECO:0000256" key="1">
    <source>
        <dbReference type="ARBA" id="ARBA00001966"/>
    </source>
</evidence>
<dbReference type="PROSITE" id="PS01244">
    <property type="entry name" value="ACONITASE_2"/>
    <property type="match status" value="1"/>
</dbReference>
<keyword evidence="4 10" id="KW-0004">4Fe-4S</keyword>
<comment type="cofactor">
    <cofactor evidence="1">
        <name>[4Fe-4S] cluster</name>
        <dbReference type="ChEBI" id="CHEBI:49883"/>
    </cofactor>
</comment>
<keyword evidence="6 10" id="KW-0408">Iron</keyword>
<keyword evidence="7 10" id="KW-0411">Iron-sulfur</keyword>
<keyword evidence="8" id="KW-0456">Lyase</keyword>
<evidence type="ECO:0000256" key="4">
    <source>
        <dbReference type="ARBA" id="ARBA00022485"/>
    </source>
</evidence>
<dbReference type="PROSITE" id="PS00450">
    <property type="entry name" value="ACONITASE_1"/>
    <property type="match status" value="1"/>
</dbReference>
<comment type="subcellular location">
    <subcellularLocation>
        <location evidence="10">Cytoplasm</location>
    </subcellularLocation>
</comment>
<dbReference type="InterPro" id="IPR044137">
    <property type="entry name" value="AcnA_IRP_Swivel"/>
</dbReference>
<dbReference type="PRINTS" id="PR00415">
    <property type="entry name" value="ACONITASE"/>
</dbReference>
<dbReference type="CDD" id="cd01586">
    <property type="entry name" value="AcnA_IRP"/>
    <property type="match status" value="1"/>
</dbReference>
<dbReference type="GO" id="GO:0051539">
    <property type="term" value="F:4 iron, 4 sulfur cluster binding"/>
    <property type="evidence" value="ECO:0007669"/>
    <property type="project" value="UniProtKB-KW"/>
</dbReference>
<dbReference type="NCBIfam" id="NF006757">
    <property type="entry name" value="PRK09277.1"/>
    <property type="match status" value="1"/>
</dbReference>
<evidence type="ECO:0000256" key="2">
    <source>
        <dbReference type="ARBA" id="ARBA00007185"/>
    </source>
</evidence>
<dbReference type="Gene3D" id="6.10.190.10">
    <property type="match status" value="1"/>
</dbReference>
<dbReference type="InterPro" id="IPR018136">
    <property type="entry name" value="Aconitase_4Fe-4S_BS"/>
</dbReference>
<reference evidence="13 14" key="1">
    <citation type="submission" date="2024-04" db="EMBL/GenBank/DDBJ databases">
        <authorList>
            <consortium name="Genoscope - CEA"/>
            <person name="William W."/>
        </authorList>
    </citation>
    <scope>NUCLEOTIDE SEQUENCE [LARGE SCALE GENOMIC DNA]</scope>
</reference>
<evidence type="ECO:0000256" key="6">
    <source>
        <dbReference type="ARBA" id="ARBA00023004"/>
    </source>
</evidence>
<evidence type="ECO:0000259" key="12">
    <source>
        <dbReference type="Pfam" id="PF00694"/>
    </source>
</evidence>
<evidence type="ECO:0000256" key="3">
    <source>
        <dbReference type="ARBA" id="ARBA00012926"/>
    </source>
</evidence>
<dbReference type="InterPro" id="IPR000573">
    <property type="entry name" value="AconitaseA/IPMdHydase_ssu_swvl"/>
</dbReference>
<feature type="domain" description="Aconitase/3-isopropylmalate dehydratase large subunit alpha/beta/alpha" evidence="11">
    <location>
        <begin position="68"/>
        <end position="136"/>
    </location>
</feature>
<dbReference type="Gene3D" id="3.30.499.10">
    <property type="entry name" value="Aconitase, domain 3"/>
    <property type="match status" value="3"/>
</dbReference>
<dbReference type="Pfam" id="PF00694">
    <property type="entry name" value="Aconitase_C"/>
    <property type="match status" value="1"/>
</dbReference>
<dbReference type="FunFam" id="3.20.19.10:FF:000001">
    <property type="entry name" value="Aconitate hydratase"/>
    <property type="match status" value="1"/>
</dbReference>
<dbReference type="EMBL" id="CAXITT010000290">
    <property type="protein sequence ID" value="CAL1538233.1"/>
    <property type="molecule type" value="Genomic_DNA"/>
</dbReference>
<sequence length="980" mass="107424">MADPSLCEHPFVSILQELEIGNEKFQYFDTAQLGQEKLERLPYTIRVLLESAVRNCDNFHVLPGDVNKILEWRTLQSAQVEIPFRPARVILQDFTGVPTVVDFASMRDAVKRLGGNPEKINPICPTDLVIDHSVQVDVSRSTPHIHTCHTPNPGGGAANKFQGQGCANNGRILGTRQMNHLSSTTRMGALTHSLSGSPLPSTCSLCSHSEFPIIQTTCPFHAQQTTGADALEQNQELEFERNEERFRFCKWGAQALKNMQIIPPGSGIVHQVNLEYLARVVFSDSGILYPDSLVGTDSHTTMINGLGVLGWGVGGIEAEAVMLGQAMSMVLPPVVGYKITGSLHPLVTSTDVVLTITKHLRQVGVVGKFVEFFGPGVSNLSIADRATISNMCPEYGATTGFFAVDEKSIQYLKQTGRDEKKIEIIEKYLKASHLFRDYMNNNEDPAFSEVVELDLSTVVPCCSGPKRPHDKVPVTEMKEDFNKCLTNKVGFKGYAIAPEKLLTTVPFVCDGKEETIKHGSVVIAAITSCTNTSNPSVMLGAGLLAKKAVEAGLSVPAYIKTSLSPGSGVVTYYLRESGVTTYLEKLGFNIVGYGCMTCIGNSGPLPDEVAEAIEKGDLVVCGVLSGNRNFEGRIHPLTRANYLASPLLVIAYALAGTVDVDFETDALGTSPEGKPIFLRDIWPTREEIQDVEKEFVVPAMFQDVYSRITQGTKRWNALEAPDSSLYPWNDKSTYIKSPPFFDTMEKDLPDVKPIKNASVLLHLGDSITTDHISPAGSIARNSPAAKYLALQGLVPREFNSYGSRRGHDEVMARGTFANIRLVNKFLSKPGPRTVHHPTGEEMDIFDAAQRYKVEGCPLVILAGKEYGSGSSRDWAAKGPWILGVRVVLAESYERIHRSNLVGMGIVPLQYLDGQNAQTLGITGREKFTINLSTDLLPGQVVTVELDDGRSFEAKLRFDTEVDLTYFRHGGILNYMIRKML</sequence>
<keyword evidence="10" id="KW-0963">Cytoplasm</keyword>
<comment type="catalytic activity">
    <reaction evidence="9">
        <text>citrate = D-threo-isocitrate</text>
        <dbReference type="Rhea" id="RHEA:10336"/>
        <dbReference type="ChEBI" id="CHEBI:15562"/>
        <dbReference type="ChEBI" id="CHEBI:16947"/>
        <dbReference type="EC" id="4.2.1.3"/>
    </reaction>
</comment>
<proteinExistence type="inferred from homology"/>
<evidence type="ECO:0000256" key="9">
    <source>
        <dbReference type="ARBA" id="ARBA00023501"/>
    </source>
</evidence>
<evidence type="ECO:0000259" key="11">
    <source>
        <dbReference type="Pfam" id="PF00330"/>
    </source>
</evidence>
<dbReference type="FunFam" id="3.30.499.10:FF:000005">
    <property type="entry name" value="cytoplasmic aconitate hydratase"/>
    <property type="match status" value="1"/>
</dbReference>
<dbReference type="Proteomes" id="UP001497497">
    <property type="component" value="Unassembled WGS sequence"/>
</dbReference>
<comment type="similarity">
    <text evidence="2 10">Belongs to the aconitase/IPM isomerase family.</text>
</comment>
<dbReference type="InterPro" id="IPR001030">
    <property type="entry name" value="Acoase/IPM_deHydtase_lsu_aba"/>
</dbReference>
<feature type="domain" description="Aconitase A/isopropylmalate dehydratase small subunit swivel" evidence="12">
    <location>
        <begin position="785"/>
        <end position="911"/>
    </location>
</feature>
<dbReference type="SUPFAM" id="SSF53732">
    <property type="entry name" value="Aconitase iron-sulfur domain"/>
    <property type="match status" value="2"/>
</dbReference>
<dbReference type="InterPro" id="IPR015928">
    <property type="entry name" value="Aconitase/3IPM_dehydase_swvl"/>
</dbReference>
<dbReference type="CDD" id="cd01580">
    <property type="entry name" value="AcnA_IRP_Swivel"/>
    <property type="match status" value="1"/>
</dbReference>
<dbReference type="EC" id="4.2.1.3" evidence="3"/>
<dbReference type="InterPro" id="IPR036008">
    <property type="entry name" value="Aconitase_4Fe-4S_dom"/>
</dbReference>
<dbReference type="AlphaFoldDB" id="A0AAV2HYW1"/>
<gene>
    <name evidence="13" type="ORF">GSLYS_00012054001</name>
</gene>
<keyword evidence="14" id="KW-1185">Reference proteome</keyword>
<dbReference type="FunFam" id="3.30.499.10:FF:000011">
    <property type="entry name" value="Iron-responsive element binding protein 2"/>
    <property type="match status" value="1"/>
</dbReference>
<organism evidence="13 14">
    <name type="scientific">Lymnaea stagnalis</name>
    <name type="common">Great pond snail</name>
    <name type="synonym">Helix stagnalis</name>
    <dbReference type="NCBI Taxonomy" id="6523"/>
    <lineage>
        <taxon>Eukaryota</taxon>
        <taxon>Metazoa</taxon>
        <taxon>Spiralia</taxon>
        <taxon>Lophotrochozoa</taxon>
        <taxon>Mollusca</taxon>
        <taxon>Gastropoda</taxon>
        <taxon>Heterobranchia</taxon>
        <taxon>Euthyneura</taxon>
        <taxon>Panpulmonata</taxon>
        <taxon>Hygrophila</taxon>
        <taxon>Lymnaeoidea</taxon>
        <taxon>Lymnaeidae</taxon>
        <taxon>Lymnaea</taxon>
    </lineage>
</organism>
<evidence type="ECO:0000256" key="7">
    <source>
        <dbReference type="ARBA" id="ARBA00023014"/>
    </source>
</evidence>
<evidence type="ECO:0000256" key="5">
    <source>
        <dbReference type="ARBA" id="ARBA00022723"/>
    </source>
</evidence>
<dbReference type="GO" id="GO:0046872">
    <property type="term" value="F:metal ion binding"/>
    <property type="evidence" value="ECO:0007669"/>
    <property type="project" value="UniProtKB-KW"/>
</dbReference>
<dbReference type="GO" id="GO:0005737">
    <property type="term" value="C:cytoplasm"/>
    <property type="evidence" value="ECO:0007669"/>
    <property type="project" value="UniProtKB-SubCell"/>
</dbReference>
<dbReference type="Pfam" id="PF00330">
    <property type="entry name" value="Aconitase"/>
    <property type="match status" value="2"/>
</dbReference>
<feature type="domain" description="Aconitase/3-isopropylmalate dehydratase large subunit alpha/beta/alpha" evidence="11">
    <location>
        <begin position="214"/>
        <end position="656"/>
    </location>
</feature>
<evidence type="ECO:0000313" key="13">
    <source>
        <dbReference type="EMBL" id="CAL1538233.1"/>
    </source>
</evidence>
<keyword evidence="5" id="KW-0479">Metal-binding</keyword>
<dbReference type="SUPFAM" id="SSF52016">
    <property type="entry name" value="LeuD/IlvD-like"/>
    <property type="match status" value="1"/>
</dbReference>
<evidence type="ECO:0000313" key="14">
    <source>
        <dbReference type="Proteomes" id="UP001497497"/>
    </source>
</evidence>
<evidence type="ECO:0000256" key="8">
    <source>
        <dbReference type="ARBA" id="ARBA00023239"/>
    </source>
</evidence>
<dbReference type="NCBIfam" id="TIGR01341">
    <property type="entry name" value="aconitase_1"/>
    <property type="match status" value="1"/>
</dbReference>